<feature type="compositionally biased region" description="Basic and acidic residues" evidence="1">
    <location>
        <begin position="148"/>
        <end position="174"/>
    </location>
</feature>
<evidence type="ECO:0000256" key="1">
    <source>
        <dbReference type="SAM" id="MobiDB-lite"/>
    </source>
</evidence>
<dbReference type="KEGG" id="tva:4763317"/>
<keyword evidence="3" id="KW-1185">Reference proteome</keyword>
<organism evidence="2 3">
    <name type="scientific">Trichomonas vaginalis (strain ATCC PRA-98 / G3)</name>
    <dbReference type="NCBI Taxonomy" id="412133"/>
    <lineage>
        <taxon>Eukaryota</taxon>
        <taxon>Metamonada</taxon>
        <taxon>Parabasalia</taxon>
        <taxon>Trichomonadida</taxon>
        <taxon>Trichomonadidae</taxon>
        <taxon>Trichomonas</taxon>
    </lineage>
</organism>
<dbReference type="InParanoid" id="A2EPE1"/>
<reference evidence="2" key="2">
    <citation type="journal article" date="2007" name="Science">
        <title>Draft genome sequence of the sexually transmitted pathogen Trichomonas vaginalis.</title>
        <authorList>
            <person name="Carlton J.M."/>
            <person name="Hirt R.P."/>
            <person name="Silva J.C."/>
            <person name="Delcher A.L."/>
            <person name="Schatz M."/>
            <person name="Zhao Q."/>
            <person name="Wortman J.R."/>
            <person name="Bidwell S.L."/>
            <person name="Alsmark U.C.M."/>
            <person name="Besteiro S."/>
            <person name="Sicheritz-Ponten T."/>
            <person name="Noel C.J."/>
            <person name="Dacks J.B."/>
            <person name="Foster P.G."/>
            <person name="Simillion C."/>
            <person name="Van de Peer Y."/>
            <person name="Miranda-Saavedra D."/>
            <person name="Barton G.J."/>
            <person name="Westrop G.D."/>
            <person name="Mueller S."/>
            <person name="Dessi D."/>
            <person name="Fiori P.L."/>
            <person name="Ren Q."/>
            <person name="Paulsen I."/>
            <person name="Zhang H."/>
            <person name="Bastida-Corcuera F.D."/>
            <person name="Simoes-Barbosa A."/>
            <person name="Brown M.T."/>
            <person name="Hayes R.D."/>
            <person name="Mukherjee M."/>
            <person name="Okumura C.Y."/>
            <person name="Schneider R."/>
            <person name="Smith A.J."/>
            <person name="Vanacova S."/>
            <person name="Villalvazo M."/>
            <person name="Haas B.J."/>
            <person name="Pertea M."/>
            <person name="Feldblyum T.V."/>
            <person name="Utterback T.R."/>
            <person name="Shu C.L."/>
            <person name="Osoegawa K."/>
            <person name="de Jong P.J."/>
            <person name="Hrdy I."/>
            <person name="Horvathova L."/>
            <person name="Zubacova Z."/>
            <person name="Dolezal P."/>
            <person name="Malik S.B."/>
            <person name="Logsdon J.M. Jr."/>
            <person name="Henze K."/>
            <person name="Gupta A."/>
            <person name="Wang C.C."/>
            <person name="Dunne R.L."/>
            <person name="Upcroft J.A."/>
            <person name="Upcroft P."/>
            <person name="White O."/>
            <person name="Salzberg S.L."/>
            <person name="Tang P."/>
            <person name="Chiu C.-H."/>
            <person name="Lee Y.-S."/>
            <person name="Embley T.M."/>
            <person name="Coombs G.H."/>
            <person name="Mottram J.C."/>
            <person name="Tachezy J."/>
            <person name="Fraser-Liggett C.M."/>
            <person name="Johnson P.J."/>
        </authorList>
    </citation>
    <scope>NUCLEOTIDE SEQUENCE [LARGE SCALE GENOMIC DNA]</scope>
    <source>
        <strain evidence="2">G3</strain>
    </source>
</reference>
<name>A2EPE1_TRIV3</name>
<evidence type="ECO:0000313" key="3">
    <source>
        <dbReference type="Proteomes" id="UP000001542"/>
    </source>
</evidence>
<protein>
    <submittedName>
        <fullName evidence="2">Uncharacterized protein</fullName>
    </submittedName>
</protein>
<dbReference type="EMBL" id="DS113448">
    <property type="protein sequence ID" value="EAY05449.1"/>
    <property type="molecule type" value="Genomic_DNA"/>
</dbReference>
<feature type="region of interest" description="Disordered" evidence="1">
    <location>
        <begin position="277"/>
        <end position="296"/>
    </location>
</feature>
<proteinExistence type="predicted"/>
<accession>A2EPE1</accession>
<feature type="region of interest" description="Disordered" evidence="1">
    <location>
        <begin position="145"/>
        <end position="194"/>
    </location>
</feature>
<dbReference type="VEuPathDB" id="TrichDB:TVAGG3_0616340"/>
<dbReference type="OrthoDB" id="10590681at2759"/>
<dbReference type="SUPFAM" id="SSF116907">
    <property type="entry name" value="Hook domain"/>
    <property type="match status" value="1"/>
</dbReference>
<dbReference type="Proteomes" id="UP000001542">
    <property type="component" value="Unassembled WGS sequence"/>
</dbReference>
<dbReference type="InterPro" id="IPR036872">
    <property type="entry name" value="CH_dom_sf"/>
</dbReference>
<dbReference type="Gene3D" id="1.10.418.10">
    <property type="entry name" value="Calponin-like domain"/>
    <property type="match status" value="1"/>
</dbReference>
<dbReference type="VEuPathDB" id="TrichDB:TVAG_286270"/>
<dbReference type="SMR" id="A2EPE1"/>
<gene>
    <name evidence="2" type="ORF">TVAG_286270</name>
</gene>
<reference evidence="2" key="1">
    <citation type="submission" date="2006-10" db="EMBL/GenBank/DDBJ databases">
        <authorList>
            <person name="Amadeo P."/>
            <person name="Zhao Q."/>
            <person name="Wortman J."/>
            <person name="Fraser-Liggett C."/>
            <person name="Carlton J."/>
        </authorList>
    </citation>
    <scope>NUCLEOTIDE SEQUENCE</scope>
    <source>
        <strain evidence="2">G3</strain>
    </source>
</reference>
<evidence type="ECO:0000313" key="2">
    <source>
        <dbReference type="EMBL" id="EAY05449.1"/>
    </source>
</evidence>
<dbReference type="RefSeq" id="XP_001317672.1">
    <property type="nucleotide sequence ID" value="XM_001317637.1"/>
</dbReference>
<sequence length="401" mass="45954">MSEEDYSNALLTFVKAFPETGDIPEKIEDLKFPKPLFLLYEFLTGDDIQAKDLTEGTGSTAWLQTHKALKALLEKLYPLVKDWTEVKVDSLSVVRRGDQQNIQNFIILLLILGVHCAKKDEVINRIKKLPSPTPKQLMGVLKKYSITPKEHKTPTKAEPEKSPVKEEPKQETPTKPRAKPAEPQATQDNSQDDEKIKLLNSQNENLSNEIEKIKQQIEQAKKDKEAAASNTNTGIQEIASMKADLFSIQTQNKANQQKLQKRKDKKALMAKLEADRDALKKQVDEAEKSSENSNSKEKIIEQLNKRLQEIRLDPRNDRIDQIKEDLKKYESLVKKLYKAEESLKNRIIGQQSLSALQERLQFLKALEQTNIDRLKRAKLNLALSMKTLRCESFQKEMRAII</sequence>
<dbReference type="AlphaFoldDB" id="A2EPE1"/>